<organism evidence="2 3">
    <name type="scientific">Brachionus plicatilis</name>
    <name type="common">Marine rotifer</name>
    <name type="synonym">Brachionus muelleri</name>
    <dbReference type="NCBI Taxonomy" id="10195"/>
    <lineage>
        <taxon>Eukaryota</taxon>
        <taxon>Metazoa</taxon>
        <taxon>Spiralia</taxon>
        <taxon>Gnathifera</taxon>
        <taxon>Rotifera</taxon>
        <taxon>Eurotatoria</taxon>
        <taxon>Monogononta</taxon>
        <taxon>Pseudotrocha</taxon>
        <taxon>Ploima</taxon>
        <taxon>Brachionidae</taxon>
        <taxon>Brachionus</taxon>
    </lineage>
</organism>
<proteinExistence type="predicted"/>
<reference evidence="2 3" key="1">
    <citation type="journal article" date="2018" name="Sci. Rep.">
        <title>Genomic signatures of local adaptation to the degree of environmental predictability in rotifers.</title>
        <authorList>
            <person name="Franch-Gras L."/>
            <person name="Hahn C."/>
            <person name="Garcia-Roger E.M."/>
            <person name="Carmona M.J."/>
            <person name="Serra M."/>
            <person name="Gomez A."/>
        </authorList>
    </citation>
    <scope>NUCLEOTIDE SEQUENCE [LARGE SCALE GENOMIC DNA]</scope>
    <source>
        <strain evidence="2">HYR1</strain>
    </source>
</reference>
<protein>
    <submittedName>
        <fullName evidence="2">Uncharacterized protein</fullName>
    </submittedName>
</protein>
<feature type="transmembrane region" description="Helical" evidence="1">
    <location>
        <begin position="26"/>
        <end position="44"/>
    </location>
</feature>
<name>A0A3M7Q9Z5_BRAPC</name>
<keyword evidence="3" id="KW-1185">Reference proteome</keyword>
<keyword evidence="1" id="KW-0472">Membrane</keyword>
<dbReference type="Proteomes" id="UP000276133">
    <property type="component" value="Unassembled WGS sequence"/>
</dbReference>
<accession>A0A3M7Q9Z5</accession>
<evidence type="ECO:0000313" key="2">
    <source>
        <dbReference type="EMBL" id="RNA08287.1"/>
    </source>
</evidence>
<dbReference type="AlphaFoldDB" id="A0A3M7Q9Z5"/>
<evidence type="ECO:0000313" key="3">
    <source>
        <dbReference type="Proteomes" id="UP000276133"/>
    </source>
</evidence>
<gene>
    <name evidence="2" type="ORF">BpHYR1_012717</name>
</gene>
<keyword evidence="1" id="KW-1133">Transmembrane helix</keyword>
<comment type="caution">
    <text evidence="2">The sequence shown here is derived from an EMBL/GenBank/DDBJ whole genome shotgun (WGS) entry which is preliminary data.</text>
</comment>
<evidence type="ECO:0000256" key="1">
    <source>
        <dbReference type="SAM" id="Phobius"/>
    </source>
</evidence>
<keyword evidence="1" id="KW-0812">Transmembrane</keyword>
<sequence length="75" mass="8664">MKKLGSCTLPGQLSMDNHICLIGGQIFYFIVHIFFQLSTCFSNCPDPKKRGKKKKCESNKKVFSPKYNLHKKLNR</sequence>
<dbReference type="EMBL" id="REGN01006785">
    <property type="protein sequence ID" value="RNA08287.1"/>
    <property type="molecule type" value="Genomic_DNA"/>
</dbReference>